<dbReference type="EMBL" id="PKSG01000090">
    <property type="protein sequence ID" value="POR38892.1"/>
    <property type="molecule type" value="Genomic_DNA"/>
</dbReference>
<evidence type="ECO:0000313" key="4">
    <source>
        <dbReference type="Proteomes" id="UP000237481"/>
    </source>
</evidence>
<dbReference type="OrthoDB" id="4755094at2759"/>
<evidence type="ECO:0000256" key="1">
    <source>
        <dbReference type="SAM" id="Coils"/>
    </source>
</evidence>
<proteinExistence type="predicted"/>
<accession>A0A2S4L8X9</accession>
<organism evidence="3 4">
    <name type="scientific">Tolypocladium paradoxum</name>
    <dbReference type="NCBI Taxonomy" id="94208"/>
    <lineage>
        <taxon>Eukaryota</taxon>
        <taxon>Fungi</taxon>
        <taxon>Dikarya</taxon>
        <taxon>Ascomycota</taxon>
        <taxon>Pezizomycotina</taxon>
        <taxon>Sordariomycetes</taxon>
        <taxon>Hypocreomycetidae</taxon>
        <taxon>Hypocreales</taxon>
        <taxon>Ophiocordycipitaceae</taxon>
        <taxon>Tolypocladium</taxon>
    </lineage>
</organism>
<evidence type="ECO:0000313" key="3">
    <source>
        <dbReference type="EMBL" id="POR38892.1"/>
    </source>
</evidence>
<gene>
    <name evidence="3" type="ORF">TPAR_00896</name>
</gene>
<sequence>MSSGTGPGTIPLDNMRVKMSYSEAAASAKDRTKPPPKPPKVPAQMDTETGDEPRQDSHQFTPQPKSDSLPQEQVPVRKYSMPVNARNLVHEDMGEGRTEEQHPDDSRVRSRSRPTSPDDFSIDTKSSGTDFGDSQEFGGMGFGGGAALNQARMQELYATINALTRERRIAEEKAERASERVVEMKQLIDTGMSDISKDTRALTEEIEKLRDERRFLKEQLSDAQSHIFSLQPYRKDMTPEEVGREYDDLVEGVQDWVQKLMDPVLDDVTAGTEEIMSHARHRPSDASRFRKTIRQYPDLVHASMLPETDEDIIVGVILRYLHDNIFQKILYGSIQHYTEIISFVENLLQTAVEPKRDLFSVRTWTAEAYNALLSAPQFKPVRERRRKDLTLELGSILGVFSKKDKTQWLCEGIEDNCIEPAMKLYEKFQVSTHHFYLDANSFMAWGSNSQLLSSPEFVAVVDKLDCRNILQNRKAFSLAKLDPQPSKKELHHHLLNVCTVVPALCMRQIGQRDAIKEPMTVRRQQMLVAWGPEEKRNKFVDSGDRTIVSQLYFGAKSERSESSWTSSFRWG</sequence>
<feature type="coiled-coil region" evidence="1">
    <location>
        <begin position="153"/>
        <end position="226"/>
    </location>
</feature>
<name>A0A2S4L8X9_9HYPO</name>
<dbReference type="Proteomes" id="UP000237481">
    <property type="component" value="Unassembled WGS sequence"/>
</dbReference>
<feature type="region of interest" description="Disordered" evidence="2">
    <location>
        <begin position="1"/>
        <end position="134"/>
    </location>
</feature>
<reference evidence="3 4" key="1">
    <citation type="submission" date="2018-01" db="EMBL/GenBank/DDBJ databases">
        <title>Harnessing the power of phylogenomics to disentangle the directionality and signatures of interkingdom host jumping in the parasitic fungal genus Tolypocladium.</title>
        <authorList>
            <person name="Quandt C.A."/>
            <person name="Patterson W."/>
            <person name="Spatafora J.W."/>
        </authorList>
    </citation>
    <scope>NUCLEOTIDE SEQUENCE [LARGE SCALE GENOMIC DNA]</scope>
    <source>
        <strain evidence="3 4">NRBC 100945</strain>
    </source>
</reference>
<evidence type="ECO:0000256" key="2">
    <source>
        <dbReference type="SAM" id="MobiDB-lite"/>
    </source>
</evidence>
<dbReference type="AlphaFoldDB" id="A0A2S4L8X9"/>
<keyword evidence="1" id="KW-0175">Coiled coil</keyword>
<protein>
    <submittedName>
        <fullName evidence="3">Uncharacterized protein</fullName>
    </submittedName>
</protein>
<feature type="compositionally biased region" description="Basic and acidic residues" evidence="2">
    <location>
        <begin position="88"/>
        <end position="108"/>
    </location>
</feature>
<comment type="caution">
    <text evidence="3">The sequence shown here is derived from an EMBL/GenBank/DDBJ whole genome shotgun (WGS) entry which is preliminary data.</text>
</comment>
<keyword evidence="4" id="KW-1185">Reference proteome</keyword>
<feature type="compositionally biased region" description="Polar residues" evidence="2">
    <location>
        <begin position="58"/>
        <end position="71"/>
    </location>
</feature>